<evidence type="ECO:0000256" key="4">
    <source>
        <dbReference type="RuleBase" id="RU363019"/>
    </source>
</evidence>
<evidence type="ECO:0000256" key="1">
    <source>
        <dbReference type="ARBA" id="ARBA00000971"/>
    </source>
</evidence>
<dbReference type="GO" id="GO:0003755">
    <property type="term" value="F:peptidyl-prolyl cis-trans isomerase activity"/>
    <property type="evidence" value="ECO:0007669"/>
    <property type="project" value="UniProtKB-UniRule"/>
</dbReference>
<dbReference type="InterPro" id="IPR002130">
    <property type="entry name" value="Cyclophilin-type_PPIase_dom"/>
</dbReference>
<comment type="caution">
    <text evidence="6">The sequence shown here is derived from an EMBL/GenBank/DDBJ whole genome shotgun (WGS) entry which is preliminary data.</text>
</comment>
<comment type="catalytic activity">
    <reaction evidence="1 4">
        <text>[protein]-peptidylproline (omega=180) = [protein]-peptidylproline (omega=0)</text>
        <dbReference type="Rhea" id="RHEA:16237"/>
        <dbReference type="Rhea" id="RHEA-COMP:10747"/>
        <dbReference type="Rhea" id="RHEA-COMP:10748"/>
        <dbReference type="ChEBI" id="CHEBI:83833"/>
        <dbReference type="ChEBI" id="CHEBI:83834"/>
        <dbReference type="EC" id="5.2.1.8"/>
    </reaction>
</comment>
<protein>
    <recommendedName>
        <fullName evidence="4">Peptidyl-prolyl cis-trans isomerase</fullName>
        <shortName evidence="4">PPIase</shortName>
        <ecNumber evidence="4">5.2.1.8</ecNumber>
    </recommendedName>
</protein>
<evidence type="ECO:0000313" key="7">
    <source>
        <dbReference type="Proteomes" id="UP000612746"/>
    </source>
</evidence>
<evidence type="ECO:0000256" key="2">
    <source>
        <dbReference type="ARBA" id="ARBA00023110"/>
    </source>
</evidence>
<evidence type="ECO:0000259" key="5">
    <source>
        <dbReference type="PROSITE" id="PS50072"/>
    </source>
</evidence>
<dbReference type="EC" id="5.2.1.8" evidence="4"/>
<accession>A0A8H7UJP5</accession>
<dbReference type="PANTHER" id="PTHR11071">
    <property type="entry name" value="PEPTIDYL-PROLYL CIS-TRANS ISOMERASE"/>
    <property type="match status" value="1"/>
</dbReference>
<name>A0A8H7UJP5_9FUNG</name>
<dbReference type="AlphaFoldDB" id="A0A8H7UJP5"/>
<dbReference type="Proteomes" id="UP000612746">
    <property type="component" value="Unassembled WGS sequence"/>
</dbReference>
<dbReference type="PANTHER" id="PTHR11071:SF561">
    <property type="entry name" value="PEPTIDYL-PROLYL CIS-TRANS ISOMERASE D-RELATED"/>
    <property type="match status" value="1"/>
</dbReference>
<dbReference type="EMBL" id="JAEPRA010000005">
    <property type="protein sequence ID" value="KAG2185645.1"/>
    <property type="molecule type" value="Genomic_DNA"/>
</dbReference>
<dbReference type="GO" id="GO:0005737">
    <property type="term" value="C:cytoplasm"/>
    <property type="evidence" value="ECO:0007669"/>
    <property type="project" value="TreeGrafter"/>
</dbReference>
<dbReference type="Gene3D" id="2.40.100.10">
    <property type="entry name" value="Cyclophilin-like"/>
    <property type="match status" value="1"/>
</dbReference>
<organism evidence="6 7">
    <name type="scientific">Umbelopsis vinacea</name>
    <dbReference type="NCBI Taxonomy" id="44442"/>
    <lineage>
        <taxon>Eukaryota</taxon>
        <taxon>Fungi</taxon>
        <taxon>Fungi incertae sedis</taxon>
        <taxon>Mucoromycota</taxon>
        <taxon>Mucoromycotina</taxon>
        <taxon>Umbelopsidomycetes</taxon>
        <taxon>Umbelopsidales</taxon>
        <taxon>Umbelopsidaceae</taxon>
        <taxon>Umbelopsis</taxon>
    </lineage>
</organism>
<sequence>MASCTIKADHFFFINSNMSAQERPVVFFDISIGDVPIGRMKMELFSDIVPKTAENFRQLCTGEYKCAQWRSTGIQELLVPSVSDFYLATLLAVLACHSHLPPTSVIKDFMVQGGDFLKGDGTGSMSIYGDKFADENFDVKHTTAGLLSMANSGANTNGCQFFITCDKCDFLDGKHVVFGKLVDGLLTLRKIGTYGDYGFYIFACRSLAHHSHPAIENVSTGPNNRPKLPVKITGTCALTRNFLPFLPAIPSLLTSLSPTFIIVLECGQ</sequence>
<dbReference type="PRINTS" id="PR00153">
    <property type="entry name" value="CSAPPISMRASE"/>
</dbReference>
<evidence type="ECO:0000313" key="6">
    <source>
        <dbReference type="EMBL" id="KAG2185645.1"/>
    </source>
</evidence>
<dbReference type="InterPro" id="IPR029000">
    <property type="entry name" value="Cyclophilin-like_dom_sf"/>
</dbReference>
<dbReference type="SUPFAM" id="SSF50891">
    <property type="entry name" value="Cyclophilin-like"/>
    <property type="match status" value="1"/>
</dbReference>
<feature type="domain" description="PPIase cyclophilin-type" evidence="5">
    <location>
        <begin position="27"/>
        <end position="237"/>
    </location>
</feature>
<dbReference type="GO" id="GO:0016018">
    <property type="term" value="F:cyclosporin A binding"/>
    <property type="evidence" value="ECO:0007669"/>
    <property type="project" value="TreeGrafter"/>
</dbReference>
<comment type="similarity">
    <text evidence="4">Belongs to the cyclophilin-type PPIase family.</text>
</comment>
<evidence type="ECO:0000256" key="3">
    <source>
        <dbReference type="ARBA" id="ARBA00023235"/>
    </source>
</evidence>
<dbReference type="FunFam" id="2.40.100.10:FF:000025">
    <property type="entry name" value="Peptidyl-prolyl cis-trans isomerase CYP19-2"/>
    <property type="match status" value="1"/>
</dbReference>
<dbReference type="PROSITE" id="PS50072">
    <property type="entry name" value="CSA_PPIASE_2"/>
    <property type="match status" value="1"/>
</dbReference>
<dbReference type="GO" id="GO:0006457">
    <property type="term" value="P:protein folding"/>
    <property type="evidence" value="ECO:0007669"/>
    <property type="project" value="TreeGrafter"/>
</dbReference>
<keyword evidence="3 4" id="KW-0413">Isomerase</keyword>
<proteinExistence type="inferred from homology"/>
<reference evidence="6" key="1">
    <citation type="submission" date="2020-12" db="EMBL/GenBank/DDBJ databases">
        <title>Metabolic potential, ecology and presence of endohyphal bacteria is reflected in genomic diversity of Mucoromycotina.</title>
        <authorList>
            <person name="Muszewska A."/>
            <person name="Okrasinska A."/>
            <person name="Steczkiewicz K."/>
            <person name="Drgas O."/>
            <person name="Orlowska M."/>
            <person name="Perlinska-Lenart U."/>
            <person name="Aleksandrzak-Piekarczyk T."/>
            <person name="Szatraj K."/>
            <person name="Zielenkiewicz U."/>
            <person name="Pilsyk S."/>
            <person name="Malc E."/>
            <person name="Mieczkowski P."/>
            <person name="Kruszewska J.S."/>
            <person name="Biernat P."/>
            <person name="Pawlowska J."/>
        </authorList>
    </citation>
    <scope>NUCLEOTIDE SEQUENCE</scope>
    <source>
        <strain evidence="6">WA0000051536</strain>
    </source>
</reference>
<keyword evidence="2 4" id="KW-0697">Rotamase</keyword>
<feature type="non-terminal residue" evidence="6">
    <location>
        <position position="1"/>
    </location>
</feature>
<dbReference type="OrthoDB" id="193499at2759"/>
<comment type="function">
    <text evidence="4">PPIases accelerate the folding of proteins. It catalyzes the cis-trans isomerization of proline imidic peptide bonds in oligopeptides.</text>
</comment>
<gene>
    <name evidence="6" type="ORF">INT44_002438</name>
</gene>
<keyword evidence="7" id="KW-1185">Reference proteome</keyword>
<dbReference type="Pfam" id="PF00160">
    <property type="entry name" value="Pro_isomerase"/>
    <property type="match status" value="1"/>
</dbReference>